<dbReference type="HOGENOM" id="CLU_172293_0_0_2"/>
<reference evidence="1 2" key="1">
    <citation type="submission" date="2012-01" db="EMBL/GenBank/DDBJ databases">
        <title>Improved High-Quality Draft sequence of Metallosphaera yellowstonensis MK1.</title>
        <authorList>
            <consortium name="US DOE Joint Genome Institute"/>
            <person name="Lucas S."/>
            <person name="Han J."/>
            <person name="Cheng J.-F."/>
            <person name="Goodwin L."/>
            <person name="Pitluck S."/>
            <person name="Peters L."/>
            <person name="Teshima H."/>
            <person name="Detter J.C."/>
            <person name="Han C."/>
            <person name="Tapia R."/>
            <person name="Land M."/>
            <person name="Hauser L."/>
            <person name="Kyrpides N."/>
            <person name="Kozubal M."/>
            <person name="Macur R.E."/>
            <person name="Jay Z."/>
            <person name="Inskeep W."/>
            <person name="Woyke T."/>
        </authorList>
    </citation>
    <scope>NUCLEOTIDE SEQUENCE [LARGE SCALE GENOMIC DNA]</scope>
    <source>
        <strain evidence="1 2">MK1</strain>
    </source>
</reference>
<dbReference type="RefSeq" id="WP_009073039.1">
    <property type="nucleotide sequence ID" value="NZ_JH597768.1"/>
</dbReference>
<organism evidence="1 2">
    <name type="scientific">Metallosphaera yellowstonensis MK1</name>
    <dbReference type="NCBI Taxonomy" id="671065"/>
    <lineage>
        <taxon>Archaea</taxon>
        <taxon>Thermoproteota</taxon>
        <taxon>Thermoprotei</taxon>
        <taxon>Sulfolobales</taxon>
        <taxon>Sulfolobaceae</taxon>
        <taxon>Metallosphaera</taxon>
    </lineage>
</organism>
<evidence type="ECO:0000313" key="2">
    <source>
        <dbReference type="Proteomes" id="UP000003980"/>
    </source>
</evidence>
<keyword evidence="2" id="KW-1185">Reference proteome</keyword>
<name>H2C5Z2_9CREN</name>
<dbReference type="AlphaFoldDB" id="H2C5Z2"/>
<evidence type="ECO:0000313" key="1">
    <source>
        <dbReference type="EMBL" id="EHP69219.1"/>
    </source>
</evidence>
<dbReference type="eggNOG" id="arCOG11994">
    <property type="taxonomic scope" value="Archaea"/>
</dbReference>
<sequence>MTLTEGVSVTETPWSKRGSVRYASAPINSPIWGHRRFTQCSGLVRPVVPVELRPLPFGQGVAKKQEAPSVRAG</sequence>
<gene>
    <name evidence="1" type="ORF">MetMK1DRAFT_00019650</name>
</gene>
<protein>
    <submittedName>
        <fullName evidence="1">Uncharacterized protein</fullName>
    </submittedName>
</protein>
<proteinExistence type="predicted"/>
<accession>H2C5Z2</accession>
<dbReference type="Proteomes" id="UP000003980">
    <property type="component" value="Unassembled WGS sequence"/>
</dbReference>
<dbReference type="EMBL" id="JH597768">
    <property type="protein sequence ID" value="EHP69219.1"/>
    <property type="molecule type" value="Genomic_DNA"/>
</dbReference>